<keyword evidence="1" id="KW-0732">Signal</keyword>
<dbReference type="EMBL" id="BSST01000001">
    <property type="protein sequence ID" value="GLX79037.1"/>
    <property type="molecule type" value="Genomic_DNA"/>
</dbReference>
<dbReference type="Proteomes" id="UP001157186">
    <property type="component" value="Unassembled WGS sequence"/>
</dbReference>
<sequence>MMKTIIHVLVLIYTLMSNDGQAACLNTKVSGQGQAILLMPGFISDERVWQPLANSLAKNYQVHQLSIAGFGKNPACEQAETIYPQVIAELKQYLNTTELDRPIFIGHSMGGLMAYELALADHSELVAAISIDGLPFIGPVFTRTNETTVEDISYQARSIKQLYQHANAKQLKMMTQQGIAIQTKDESRYQDILDMAETSDPVTAANAVYAVMTTDLRLELAKLKTPMLLIGASGGFTQPEQQQAIKTLYQAQLVHSKQIELKMNSRGRHFLMWDQPQWLIETITQFIKEQA</sequence>
<proteinExistence type="predicted"/>
<dbReference type="InterPro" id="IPR029058">
    <property type="entry name" value="AB_hydrolase_fold"/>
</dbReference>
<dbReference type="GO" id="GO:0016787">
    <property type="term" value="F:hydrolase activity"/>
    <property type="evidence" value="ECO:0007669"/>
    <property type="project" value="UniProtKB-KW"/>
</dbReference>
<protein>
    <submittedName>
        <fullName evidence="3">Alpha/beta hydrolase</fullName>
    </submittedName>
</protein>
<feature type="chain" id="PRO_5046970157" evidence="1">
    <location>
        <begin position="23"/>
        <end position="291"/>
    </location>
</feature>
<evidence type="ECO:0000256" key="1">
    <source>
        <dbReference type="SAM" id="SignalP"/>
    </source>
</evidence>
<dbReference type="InterPro" id="IPR000073">
    <property type="entry name" value="AB_hydrolase_1"/>
</dbReference>
<reference evidence="3 4" key="1">
    <citation type="submission" date="2023-03" db="EMBL/GenBank/DDBJ databases">
        <title>Draft genome sequence of Thalassotalea insulae KCTC 62186T.</title>
        <authorList>
            <person name="Sawabe T."/>
        </authorList>
    </citation>
    <scope>NUCLEOTIDE SEQUENCE [LARGE SCALE GENOMIC DNA]</scope>
    <source>
        <strain evidence="3 4">KCTC 62186</strain>
    </source>
</reference>
<keyword evidence="3" id="KW-0378">Hydrolase</keyword>
<feature type="domain" description="AB hydrolase-1" evidence="2">
    <location>
        <begin position="36"/>
        <end position="281"/>
    </location>
</feature>
<dbReference type="PANTHER" id="PTHR43798">
    <property type="entry name" value="MONOACYLGLYCEROL LIPASE"/>
    <property type="match status" value="1"/>
</dbReference>
<dbReference type="Pfam" id="PF12697">
    <property type="entry name" value="Abhydrolase_6"/>
    <property type="match status" value="1"/>
</dbReference>
<feature type="signal peptide" evidence="1">
    <location>
        <begin position="1"/>
        <end position="22"/>
    </location>
</feature>
<gene>
    <name evidence="3" type="ORF">tinsulaeT_23770</name>
</gene>
<dbReference type="Gene3D" id="3.40.50.1820">
    <property type="entry name" value="alpha/beta hydrolase"/>
    <property type="match status" value="1"/>
</dbReference>
<evidence type="ECO:0000313" key="4">
    <source>
        <dbReference type="Proteomes" id="UP001157186"/>
    </source>
</evidence>
<comment type="caution">
    <text evidence="3">The sequence shown here is derived from an EMBL/GenBank/DDBJ whole genome shotgun (WGS) entry which is preliminary data.</text>
</comment>
<organism evidence="3 4">
    <name type="scientific">Thalassotalea insulae</name>
    <dbReference type="NCBI Taxonomy" id="2056778"/>
    <lineage>
        <taxon>Bacteria</taxon>
        <taxon>Pseudomonadati</taxon>
        <taxon>Pseudomonadota</taxon>
        <taxon>Gammaproteobacteria</taxon>
        <taxon>Alteromonadales</taxon>
        <taxon>Colwelliaceae</taxon>
        <taxon>Thalassotalea</taxon>
    </lineage>
</organism>
<dbReference type="InterPro" id="IPR050266">
    <property type="entry name" value="AB_hydrolase_sf"/>
</dbReference>
<evidence type="ECO:0000313" key="3">
    <source>
        <dbReference type="EMBL" id="GLX79037.1"/>
    </source>
</evidence>
<dbReference type="SUPFAM" id="SSF53474">
    <property type="entry name" value="alpha/beta-Hydrolases"/>
    <property type="match status" value="1"/>
</dbReference>
<dbReference type="RefSeq" id="WP_284244924.1">
    <property type="nucleotide sequence ID" value="NZ_BSST01000001.1"/>
</dbReference>
<accession>A0ABQ6GWN8</accession>
<keyword evidence="4" id="KW-1185">Reference proteome</keyword>
<name>A0ABQ6GWN8_9GAMM</name>
<evidence type="ECO:0000259" key="2">
    <source>
        <dbReference type="Pfam" id="PF12697"/>
    </source>
</evidence>